<organism evidence="5 6">
    <name type="scientific">Helicocarpus griseus UAMH5409</name>
    <dbReference type="NCBI Taxonomy" id="1447875"/>
    <lineage>
        <taxon>Eukaryota</taxon>
        <taxon>Fungi</taxon>
        <taxon>Dikarya</taxon>
        <taxon>Ascomycota</taxon>
        <taxon>Pezizomycotina</taxon>
        <taxon>Eurotiomycetes</taxon>
        <taxon>Eurotiomycetidae</taxon>
        <taxon>Onygenales</taxon>
        <taxon>Ajellomycetaceae</taxon>
        <taxon>Helicocarpus</taxon>
    </lineage>
</organism>
<comment type="caution">
    <text evidence="5">The sequence shown here is derived from an EMBL/GenBank/DDBJ whole genome shotgun (WGS) entry which is preliminary data.</text>
</comment>
<dbReference type="InterPro" id="IPR010829">
    <property type="entry name" value="Cerato-platanin"/>
</dbReference>
<sequence length="145" mass="15229">MKFTVFSTLALSLSLTNLALSQQVMTVAFEPLYDNSQLDLLTTACSNGNNGLVTKGYNVAGDLPTFPRIGAAFAVEGWDSVNCGKCFKIKYEPTGIEIPVIAVDHAGAGFNLAKAAMDELTGGRAAEIGRTDMTVTEATPADCGM</sequence>
<dbReference type="SUPFAM" id="SSF50685">
    <property type="entry name" value="Barwin-like endoglucanases"/>
    <property type="match status" value="1"/>
</dbReference>
<dbReference type="GO" id="GO:0005576">
    <property type="term" value="C:extracellular region"/>
    <property type="evidence" value="ECO:0007669"/>
    <property type="project" value="UniProtKB-SubCell"/>
</dbReference>
<reference evidence="5 6" key="1">
    <citation type="submission" date="2017-10" db="EMBL/GenBank/DDBJ databases">
        <title>Comparative genomics in systemic dimorphic fungi from Ajellomycetaceae.</title>
        <authorList>
            <person name="Munoz J.F."/>
            <person name="Mcewen J.G."/>
            <person name="Clay O.K."/>
            <person name="Cuomo C.A."/>
        </authorList>
    </citation>
    <scope>NUCLEOTIDE SEQUENCE [LARGE SCALE GENOMIC DNA]</scope>
    <source>
        <strain evidence="5 6">UAMH5409</strain>
    </source>
</reference>
<dbReference type="EMBL" id="PDNB01000036">
    <property type="protein sequence ID" value="PGH14331.1"/>
    <property type="molecule type" value="Genomic_DNA"/>
</dbReference>
<comment type="similarity">
    <text evidence="2">Belongs to the cerato-platanin family.</text>
</comment>
<dbReference type="OrthoDB" id="4898945at2759"/>
<dbReference type="InterPro" id="IPR036908">
    <property type="entry name" value="RlpA-like_sf"/>
</dbReference>
<keyword evidence="3" id="KW-0964">Secreted</keyword>
<evidence type="ECO:0000313" key="5">
    <source>
        <dbReference type="EMBL" id="PGH14331.1"/>
    </source>
</evidence>
<proteinExistence type="inferred from homology"/>
<evidence type="ECO:0000256" key="1">
    <source>
        <dbReference type="ARBA" id="ARBA00004613"/>
    </source>
</evidence>
<evidence type="ECO:0000256" key="4">
    <source>
        <dbReference type="SAM" id="SignalP"/>
    </source>
</evidence>
<evidence type="ECO:0000313" key="6">
    <source>
        <dbReference type="Proteomes" id="UP000223968"/>
    </source>
</evidence>
<gene>
    <name evidence="5" type="ORF">AJ79_03153</name>
</gene>
<evidence type="ECO:0000256" key="2">
    <source>
        <dbReference type="ARBA" id="ARBA00010421"/>
    </source>
</evidence>
<feature type="chain" id="PRO_5012857891" evidence="4">
    <location>
        <begin position="22"/>
        <end position="145"/>
    </location>
</feature>
<dbReference type="Pfam" id="PF07249">
    <property type="entry name" value="Cerato-platanin"/>
    <property type="match status" value="1"/>
</dbReference>
<feature type="signal peptide" evidence="4">
    <location>
        <begin position="1"/>
        <end position="21"/>
    </location>
</feature>
<protein>
    <submittedName>
        <fullName evidence="5">Uncharacterized protein</fullName>
    </submittedName>
</protein>
<dbReference type="AlphaFoldDB" id="A0A2B7XZY0"/>
<dbReference type="CDD" id="cd22778">
    <property type="entry name" value="DPBB_CEPL-like"/>
    <property type="match status" value="1"/>
</dbReference>
<comment type="subcellular location">
    <subcellularLocation>
        <location evidence="1">Secreted</location>
    </subcellularLocation>
</comment>
<keyword evidence="4" id="KW-0732">Signal</keyword>
<accession>A0A2B7XZY0</accession>
<keyword evidence="6" id="KW-1185">Reference proteome</keyword>
<name>A0A2B7XZY0_9EURO</name>
<evidence type="ECO:0000256" key="3">
    <source>
        <dbReference type="ARBA" id="ARBA00022525"/>
    </source>
</evidence>
<dbReference type="Gene3D" id="2.40.40.10">
    <property type="entry name" value="RlpA-like domain"/>
    <property type="match status" value="1"/>
</dbReference>
<dbReference type="Proteomes" id="UP000223968">
    <property type="component" value="Unassembled WGS sequence"/>
</dbReference>